<accession>A0ABS4TTR2</accession>
<gene>
    <name evidence="1" type="ORF">JOF56_008160</name>
</gene>
<evidence type="ECO:0000313" key="2">
    <source>
        <dbReference type="Proteomes" id="UP001519332"/>
    </source>
</evidence>
<evidence type="ECO:0000313" key="1">
    <source>
        <dbReference type="EMBL" id="MBP2327775.1"/>
    </source>
</evidence>
<dbReference type="Proteomes" id="UP001519332">
    <property type="component" value="Unassembled WGS sequence"/>
</dbReference>
<dbReference type="RefSeq" id="WP_209644817.1">
    <property type="nucleotide sequence ID" value="NZ_JAGINW010000001.1"/>
</dbReference>
<comment type="caution">
    <text evidence="1">The sequence shown here is derived from an EMBL/GenBank/DDBJ whole genome shotgun (WGS) entry which is preliminary data.</text>
</comment>
<reference evidence="1 2" key="1">
    <citation type="submission" date="2021-03" db="EMBL/GenBank/DDBJ databases">
        <title>Sequencing the genomes of 1000 actinobacteria strains.</title>
        <authorList>
            <person name="Klenk H.-P."/>
        </authorList>
    </citation>
    <scope>NUCLEOTIDE SEQUENCE [LARGE SCALE GENOMIC DNA]</scope>
    <source>
        <strain evidence="1 2">DSM 46670</strain>
    </source>
</reference>
<keyword evidence="2" id="KW-1185">Reference proteome</keyword>
<proteinExistence type="predicted"/>
<protein>
    <submittedName>
        <fullName evidence="1">Uncharacterized protein</fullName>
    </submittedName>
</protein>
<sequence length="364" mass="39540">MIGFEIEISLLVDDGKGTKLDGESNLAKCPAHNLKIVSDKRGGYSNIEFVTEPVPVTGASSTTGPAFLMNQVDGIRTMRDALYGTKPGSFAAAIAPYGNPVEHGLKARIINFPGDYTPAEHDGTDGLFLHYSVGVPVRALAGFFDLLRTTIAPFTPGHPAFLNRARFRTSQAAQIATEVANDFAVNGATSQQSVQVMHAYMQLVYTQIAGIADYTSEVQESGQVKNTTVALCRTSFHEIFPALPQDVLTYLGLSWKSETMLDRIAKYQDTTETPGKTASFNENVVRQIPGLPAFSLSDYLKSALTGAPQVFQSSMYGKMTLIPPTVENGDNLAVFELRTMGGHYKTWDQVKADLNVLVTWVQTV</sequence>
<organism evidence="1 2">
    <name type="scientific">Kibdelosporangium banguiense</name>
    <dbReference type="NCBI Taxonomy" id="1365924"/>
    <lineage>
        <taxon>Bacteria</taxon>
        <taxon>Bacillati</taxon>
        <taxon>Actinomycetota</taxon>
        <taxon>Actinomycetes</taxon>
        <taxon>Pseudonocardiales</taxon>
        <taxon>Pseudonocardiaceae</taxon>
        <taxon>Kibdelosporangium</taxon>
    </lineage>
</organism>
<name>A0ABS4TTR2_9PSEU</name>
<dbReference type="EMBL" id="JAGINW010000001">
    <property type="protein sequence ID" value="MBP2327775.1"/>
    <property type="molecule type" value="Genomic_DNA"/>
</dbReference>